<proteinExistence type="predicted"/>
<dbReference type="Pfam" id="PF14253">
    <property type="entry name" value="AbiH"/>
    <property type="match status" value="1"/>
</dbReference>
<dbReference type="PATRIC" id="fig|315405.11.peg.1619"/>
<evidence type="ECO:0000313" key="4">
    <source>
        <dbReference type="Proteomes" id="UP000071927"/>
    </source>
</evidence>
<dbReference type="EMBL" id="LQOF01000292">
    <property type="protein sequence ID" value="KXT67520.1"/>
    <property type="molecule type" value="Genomic_DNA"/>
</dbReference>
<sequence>MNITYLVGNGLDLQFKLNTRYKDFYKYQLSLYEDKKEKTGYSNFIYANLFSDKDNGYENWADFELSIGNLTKTKSEITSSEQSKDKFIDDFADIVDDLRDYLKIIEESFDSEKYVIDFINTLNGLVTDLPRTNQARIRQMFRDNYHSDDKVTILTLNYTNTIDSLYEQSEKVFSNSFKDNNYKFRIEPPIHAHGSLGFCTILGVSDEDQISGDFSDEQKESLVKGLALSSFREDMDERNSQVISTSDIFIIYGLSLGETDKYIWNQLAKQSINRKIPIIIYDYNPEFDPGNPTRIKRMYKRVETKFIKNSGIDKELEEQLRKQLIPVIGKSIFELKEK</sequence>
<dbReference type="InterPro" id="IPR025935">
    <property type="entry name" value="AbiH"/>
</dbReference>
<evidence type="ECO:0000313" key="2">
    <source>
        <dbReference type="EMBL" id="KXU09322.1"/>
    </source>
</evidence>
<evidence type="ECO:0000313" key="3">
    <source>
        <dbReference type="Proteomes" id="UP000070198"/>
    </source>
</evidence>
<dbReference type="AlphaFoldDB" id="A0A139R3G4"/>
<dbReference type="EMBL" id="LQXV01000154">
    <property type="protein sequence ID" value="KXU09322.1"/>
    <property type="molecule type" value="Genomic_DNA"/>
</dbReference>
<protein>
    <submittedName>
        <fullName evidence="2">Uncharacterized protein</fullName>
    </submittedName>
</protein>
<accession>A0A139R3G4</accession>
<evidence type="ECO:0000313" key="1">
    <source>
        <dbReference type="EMBL" id="KXT67520.1"/>
    </source>
</evidence>
<dbReference type="RefSeq" id="WP_061458851.1">
    <property type="nucleotide sequence ID" value="NZ_KQ968748.1"/>
</dbReference>
<comment type="caution">
    <text evidence="2">The sequence shown here is derived from an EMBL/GenBank/DDBJ whole genome shotgun (WGS) entry which is preliminary data.</text>
</comment>
<dbReference type="Proteomes" id="UP000070198">
    <property type="component" value="Unassembled WGS sequence"/>
</dbReference>
<dbReference type="Proteomes" id="UP000071927">
    <property type="component" value="Unassembled WGS sequence"/>
</dbReference>
<gene>
    <name evidence="1" type="ORF">SGADD02_01366</name>
    <name evidence="2" type="ORF">SGADD03_00878</name>
</gene>
<name>A0A139R3G4_9STRE</name>
<reference evidence="3 4" key="1">
    <citation type="submission" date="2016-01" db="EMBL/GenBank/DDBJ databases">
        <title>Highly variable Streptococcus oralis are common among viridans streptococci isolated from primates.</title>
        <authorList>
            <person name="Denapaite D."/>
            <person name="Rieger M."/>
            <person name="Koendgen S."/>
            <person name="Brueckner R."/>
            <person name="Ochigava I."/>
            <person name="Kappeler P."/>
            <person name="Maetz-Rensing K."/>
            <person name="Leendertz F."/>
            <person name="Hakenbeck R."/>
        </authorList>
    </citation>
    <scope>NUCLEOTIDE SEQUENCE [LARGE SCALE GENOMIC DNA]</scope>
    <source>
        <strain evidence="1 3">DD02</strain>
        <strain evidence="2 4">DD03</strain>
    </source>
</reference>
<organism evidence="2 4">
    <name type="scientific">Streptococcus gallolyticus</name>
    <dbReference type="NCBI Taxonomy" id="315405"/>
    <lineage>
        <taxon>Bacteria</taxon>
        <taxon>Bacillati</taxon>
        <taxon>Bacillota</taxon>
        <taxon>Bacilli</taxon>
        <taxon>Lactobacillales</taxon>
        <taxon>Streptococcaceae</taxon>
        <taxon>Streptococcus</taxon>
    </lineage>
</organism>